<evidence type="ECO:0000313" key="3">
    <source>
        <dbReference type="Proteomes" id="UP000792457"/>
    </source>
</evidence>
<dbReference type="AlphaFoldDB" id="A0A8K0KPA0"/>
<reference evidence="2" key="1">
    <citation type="submission" date="2013-04" db="EMBL/GenBank/DDBJ databases">
        <authorList>
            <person name="Qu J."/>
            <person name="Murali S.C."/>
            <person name="Bandaranaike D."/>
            <person name="Bellair M."/>
            <person name="Blankenburg K."/>
            <person name="Chao H."/>
            <person name="Dinh H."/>
            <person name="Doddapaneni H."/>
            <person name="Downs B."/>
            <person name="Dugan-Rocha S."/>
            <person name="Elkadiri S."/>
            <person name="Gnanaolivu R.D."/>
            <person name="Hernandez B."/>
            <person name="Javaid M."/>
            <person name="Jayaseelan J.C."/>
            <person name="Lee S."/>
            <person name="Li M."/>
            <person name="Ming W."/>
            <person name="Munidasa M."/>
            <person name="Muniz J."/>
            <person name="Nguyen L."/>
            <person name="Ongeri F."/>
            <person name="Osuji N."/>
            <person name="Pu L.-L."/>
            <person name="Puazo M."/>
            <person name="Qu C."/>
            <person name="Quiroz J."/>
            <person name="Raj R."/>
            <person name="Weissenberger G."/>
            <person name="Xin Y."/>
            <person name="Zou X."/>
            <person name="Han Y."/>
            <person name="Richards S."/>
            <person name="Worley K."/>
            <person name="Muzny D."/>
            <person name="Gibbs R."/>
        </authorList>
    </citation>
    <scope>NUCLEOTIDE SEQUENCE</scope>
    <source>
        <strain evidence="2">Sampled in the wild</strain>
    </source>
</reference>
<feature type="region of interest" description="Disordered" evidence="1">
    <location>
        <begin position="210"/>
        <end position="231"/>
    </location>
</feature>
<feature type="compositionally biased region" description="Low complexity" evidence="1">
    <location>
        <begin position="219"/>
        <end position="231"/>
    </location>
</feature>
<keyword evidence="3" id="KW-1185">Reference proteome</keyword>
<protein>
    <submittedName>
        <fullName evidence="2">Uncharacterized protein</fullName>
    </submittedName>
</protein>
<evidence type="ECO:0000256" key="1">
    <source>
        <dbReference type="SAM" id="MobiDB-lite"/>
    </source>
</evidence>
<organism evidence="2 3">
    <name type="scientific">Ladona fulva</name>
    <name type="common">Scarce chaser dragonfly</name>
    <name type="synonym">Libellula fulva</name>
    <dbReference type="NCBI Taxonomy" id="123851"/>
    <lineage>
        <taxon>Eukaryota</taxon>
        <taxon>Metazoa</taxon>
        <taxon>Ecdysozoa</taxon>
        <taxon>Arthropoda</taxon>
        <taxon>Hexapoda</taxon>
        <taxon>Insecta</taxon>
        <taxon>Pterygota</taxon>
        <taxon>Palaeoptera</taxon>
        <taxon>Odonata</taxon>
        <taxon>Epiprocta</taxon>
        <taxon>Anisoptera</taxon>
        <taxon>Libelluloidea</taxon>
        <taxon>Libellulidae</taxon>
        <taxon>Ladona</taxon>
    </lineage>
</organism>
<accession>A0A8K0KPA0</accession>
<dbReference type="EMBL" id="KZ309497">
    <property type="protein sequence ID" value="KAG8239041.1"/>
    <property type="molecule type" value="Genomic_DNA"/>
</dbReference>
<reference evidence="2" key="2">
    <citation type="submission" date="2017-10" db="EMBL/GenBank/DDBJ databases">
        <title>Ladona fulva Genome sequencing and assembly.</title>
        <authorList>
            <person name="Murali S."/>
            <person name="Richards S."/>
            <person name="Bandaranaike D."/>
            <person name="Bellair M."/>
            <person name="Blankenburg K."/>
            <person name="Chao H."/>
            <person name="Dinh H."/>
            <person name="Doddapaneni H."/>
            <person name="Dugan-Rocha S."/>
            <person name="Elkadiri S."/>
            <person name="Gnanaolivu R."/>
            <person name="Hernandez B."/>
            <person name="Skinner E."/>
            <person name="Javaid M."/>
            <person name="Lee S."/>
            <person name="Li M."/>
            <person name="Ming W."/>
            <person name="Munidasa M."/>
            <person name="Muniz J."/>
            <person name="Nguyen L."/>
            <person name="Hughes D."/>
            <person name="Osuji N."/>
            <person name="Pu L.-L."/>
            <person name="Puazo M."/>
            <person name="Qu C."/>
            <person name="Quiroz J."/>
            <person name="Raj R."/>
            <person name="Weissenberger G."/>
            <person name="Xin Y."/>
            <person name="Zou X."/>
            <person name="Han Y."/>
            <person name="Worley K."/>
            <person name="Muzny D."/>
            <person name="Gibbs R."/>
        </authorList>
    </citation>
    <scope>NUCLEOTIDE SEQUENCE</scope>
    <source>
        <strain evidence="2">Sampled in the wild</strain>
    </source>
</reference>
<dbReference type="Proteomes" id="UP000792457">
    <property type="component" value="Unassembled WGS sequence"/>
</dbReference>
<proteinExistence type="predicted"/>
<sequence>MGHPPEKCKTWVQFKLLLDIFICINPLGTFLRKFLHMLSSISFPSLLVLQDLKEHARFSFSESNIFTSRRPNSRVLGEALRPTKSETSTGLQDIAECWRRNVCINCDHISHNDKLSKPESPPSGENVLTVKTLSHVFSEKMPKIMMNRSTQILKGDLKNQSSSKLKALNFKIDFYQLVLTFLLEAKEMLLETNQLLKRLCNNSEISSINDDYSNDGDKSTSNSTSTCSLNK</sequence>
<gene>
    <name evidence="2" type="ORF">J437_LFUL018876</name>
</gene>
<comment type="caution">
    <text evidence="2">The sequence shown here is derived from an EMBL/GenBank/DDBJ whole genome shotgun (WGS) entry which is preliminary data.</text>
</comment>
<name>A0A8K0KPA0_LADFU</name>
<evidence type="ECO:0000313" key="2">
    <source>
        <dbReference type="EMBL" id="KAG8239041.1"/>
    </source>
</evidence>